<dbReference type="PANTHER" id="PTHR10201:SF323">
    <property type="entry name" value="MATRIX METALLOPROTEINASE-21"/>
    <property type="match status" value="1"/>
</dbReference>
<gene>
    <name evidence="7" type="ORF">LuPra_02889</name>
</gene>
<dbReference type="GO" id="GO:0030574">
    <property type="term" value="P:collagen catabolic process"/>
    <property type="evidence" value="ECO:0007669"/>
    <property type="project" value="TreeGrafter"/>
</dbReference>
<protein>
    <submittedName>
        <fullName evidence="7">Matrixin</fullName>
    </submittedName>
</protein>
<evidence type="ECO:0000256" key="4">
    <source>
        <dbReference type="ARBA" id="ARBA00022833"/>
    </source>
</evidence>
<keyword evidence="3" id="KW-0378">Hydrolase</keyword>
<dbReference type="GO" id="GO:0030198">
    <property type="term" value="P:extracellular matrix organization"/>
    <property type="evidence" value="ECO:0007669"/>
    <property type="project" value="TreeGrafter"/>
</dbReference>
<dbReference type="EMBL" id="CP015136">
    <property type="protein sequence ID" value="AMY09667.1"/>
    <property type="molecule type" value="Genomic_DNA"/>
</dbReference>
<feature type="domain" description="Peptidase M10 metallopeptidase" evidence="6">
    <location>
        <begin position="59"/>
        <end position="221"/>
    </location>
</feature>
<dbReference type="RefSeq" id="WP_110171401.1">
    <property type="nucleotide sequence ID" value="NZ_CP015136.1"/>
</dbReference>
<dbReference type="SUPFAM" id="SSF55486">
    <property type="entry name" value="Metalloproteases ('zincins'), catalytic domain"/>
    <property type="match status" value="1"/>
</dbReference>
<organism evidence="7 8">
    <name type="scientific">Luteitalea pratensis</name>
    <dbReference type="NCBI Taxonomy" id="1855912"/>
    <lineage>
        <taxon>Bacteria</taxon>
        <taxon>Pseudomonadati</taxon>
        <taxon>Acidobacteriota</taxon>
        <taxon>Vicinamibacteria</taxon>
        <taxon>Vicinamibacterales</taxon>
        <taxon>Vicinamibacteraceae</taxon>
        <taxon>Luteitalea</taxon>
    </lineage>
</organism>
<sequence length="333" mass="34859" precursor="true">MIRRARIVPIVALLALLSAVPTSAYLKFGYTIAGQSVVLKWPDGRPVPYFVGTRGGGGVSAGEFRDAIVRAFGTWEAVPTSAVRFTNAGVTDRPPSDNDGVTLLAFAERPELDRTLGATSYTIDVASGTLLEADVFFNAAFPWSVASAGQAGRFDLETIATHEIGHLLGLGHSALGETEVVGSGRRVLSSGAVMFPIAFSPGNIDGRRLQPDDIAGASDIYPDGSFRESTGSVSGRVTKNGLGVFGAHVVAMHLRSGALVGTFTLDDSGAFVLAGLEPGPVVLRVEPLDDGDVSTFIESNQVDLNFRVAFSARAVFVPRGGNIPDVDVQVVAK</sequence>
<dbReference type="InterPro" id="IPR024079">
    <property type="entry name" value="MetalloPept_cat_dom_sf"/>
</dbReference>
<evidence type="ECO:0000256" key="1">
    <source>
        <dbReference type="ARBA" id="ARBA00022670"/>
    </source>
</evidence>
<dbReference type="OrthoDB" id="5516015at2"/>
<proteinExistence type="predicted"/>
<accession>A0A143PM46</accession>
<keyword evidence="5" id="KW-0482">Metalloprotease</keyword>
<evidence type="ECO:0000256" key="2">
    <source>
        <dbReference type="ARBA" id="ARBA00022723"/>
    </source>
</evidence>
<evidence type="ECO:0000259" key="6">
    <source>
        <dbReference type="Pfam" id="PF00413"/>
    </source>
</evidence>
<keyword evidence="4" id="KW-0862">Zinc</keyword>
<reference evidence="7 8" key="1">
    <citation type="journal article" date="2016" name="Genome Announc.">
        <title>First Complete Genome Sequence of a Subdivision 6 Acidobacterium Strain.</title>
        <authorList>
            <person name="Huang S."/>
            <person name="Vieira S."/>
            <person name="Bunk B."/>
            <person name="Riedel T."/>
            <person name="Sproer C."/>
            <person name="Overmann J."/>
        </authorList>
    </citation>
    <scope>NUCLEOTIDE SEQUENCE [LARGE SCALE GENOMIC DNA]</scope>
    <source>
        <strain evidence="8">DSM 100886 HEG_-6_39</strain>
    </source>
</reference>
<dbReference type="Proteomes" id="UP000076079">
    <property type="component" value="Chromosome"/>
</dbReference>
<keyword evidence="8" id="KW-1185">Reference proteome</keyword>
<dbReference type="AlphaFoldDB" id="A0A143PM46"/>
<keyword evidence="1" id="KW-0645">Protease</keyword>
<dbReference type="KEGG" id="abac:LuPra_02889"/>
<dbReference type="PANTHER" id="PTHR10201">
    <property type="entry name" value="MATRIX METALLOPROTEINASE"/>
    <property type="match status" value="1"/>
</dbReference>
<evidence type="ECO:0000313" key="8">
    <source>
        <dbReference type="Proteomes" id="UP000076079"/>
    </source>
</evidence>
<evidence type="ECO:0000256" key="3">
    <source>
        <dbReference type="ARBA" id="ARBA00022801"/>
    </source>
</evidence>
<dbReference type="Gene3D" id="3.40.390.10">
    <property type="entry name" value="Collagenase (Catalytic Domain)"/>
    <property type="match status" value="1"/>
</dbReference>
<evidence type="ECO:0000313" key="7">
    <source>
        <dbReference type="EMBL" id="AMY09667.1"/>
    </source>
</evidence>
<reference evidence="8" key="2">
    <citation type="submission" date="2016-04" db="EMBL/GenBank/DDBJ databases">
        <title>First Complete Genome Sequence of a Subdivision 6 Acidobacterium.</title>
        <authorList>
            <person name="Huang S."/>
            <person name="Vieira S."/>
            <person name="Bunk B."/>
            <person name="Riedel T."/>
            <person name="Sproeer C."/>
            <person name="Overmann J."/>
        </authorList>
    </citation>
    <scope>NUCLEOTIDE SEQUENCE [LARGE SCALE GENOMIC DNA]</scope>
    <source>
        <strain evidence="8">DSM 100886 HEG_-6_39</strain>
    </source>
</reference>
<dbReference type="InterPro" id="IPR001818">
    <property type="entry name" value="Pept_M10_metallopeptidase"/>
</dbReference>
<name>A0A143PM46_LUTPR</name>
<dbReference type="Pfam" id="PF00413">
    <property type="entry name" value="Peptidase_M10"/>
    <property type="match status" value="1"/>
</dbReference>
<dbReference type="GO" id="GO:0031012">
    <property type="term" value="C:extracellular matrix"/>
    <property type="evidence" value="ECO:0007669"/>
    <property type="project" value="InterPro"/>
</dbReference>
<evidence type="ECO:0000256" key="5">
    <source>
        <dbReference type="ARBA" id="ARBA00023049"/>
    </source>
</evidence>
<dbReference type="GO" id="GO:0008270">
    <property type="term" value="F:zinc ion binding"/>
    <property type="evidence" value="ECO:0007669"/>
    <property type="project" value="InterPro"/>
</dbReference>
<dbReference type="GO" id="GO:0004222">
    <property type="term" value="F:metalloendopeptidase activity"/>
    <property type="evidence" value="ECO:0007669"/>
    <property type="project" value="InterPro"/>
</dbReference>
<keyword evidence="2" id="KW-0479">Metal-binding</keyword>
<dbReference type="STRING" id="1855912.LuPra_02889"/>
<dbReference type="GO" id="GO:0006508">
    <property type="term" value="P:proteolysis"/>
    <property type="evidence" value="ECO:0007669"/>
    <property type="project" value="UniProtKB-KW"/>
</dbReference>